<dbReference type="Pfam" id="PF00026">
    <property type="entry name" value="Asp"/>
    <property type="match status" value="1"/>
</dbReference>
<dbReference type="Gene3D" id="2.40.70.10">
    <property type="entry name" value="Acid Proteases"/>
    <property type="match status" value="2"/>
</dbReference>
<keyword evidence="5" id="KW-0829">Tyrosine-protein kinase</keyword>
<dbReference type="PANTHER" id="PTHR47966:SF51">
    <property type="entry name" value="BETA-SITE APP-CLEAVING ENZYME, ISOFORM A-RELATED"/>
    <property type="match status" value="1"/>
</dbReference>
<organism evidence="8 9">
    <name type="scientific">Hortaea werneckii</name>
    <name type="common">Black yeast</name>
    <name type="synonym">Cladosporium werneckii</name>
    <dbReference type="NCBI Taxonomy" id="91943"/>
    <lineage>
        <taxon>Eukaryota</taxon>
        <taxon>Fungi</taxon>
        <taxon>Dikarya</taxon>
        <taxon>Ascomycota</taxon>
        <taxon>Pezizomycotina</taxon>
        <taxon>Dothideomycetes</taxon>
        <taxon>Dothideomycetidae</taxon>
        <taxon>Mycosphaerellales</taxon>
        <taxon>Teratosphaeriaceae</taxon>
        <taxon>Hortaea</taxon>
    </lineage>
</organism>
<evidence type="ECO:0000259" key="7">
    <source>
        <dbReference type="PROSITE" id="PS51767"/>
    </source>
</evidence>
<keyword evidence="3" id="KW-0808">Transferase</keyword>
<evidence type="ECO:0000256" key="1">
    <source>
        <dbReference type="ARBA" id="ARBA00007447"/>
    </source>
</evidence>
<accession>A0A3M6WZF2</accession>
<dbReference type="VEuPathDB" id="FungiDB:BTJ68_07107"/>
<dbReference type="EMBL" id="QWIJ01000327">
    <property type="protein sequence ID" value="RMX83779.1"/>
    <property type="molecule type" value="Genomic_DNA"/>
</dbReference>
<sequence length="577" mass="62481">MPGSPSLGRFPCFRVLSPSETVDMPEPLVISPSSHWAGNDGRWNTFQISVGVPAQDFHVLPSTATQEFWLPDAQGCAVHSPSDPGYCGYLRGAIGNDGQNSSGFTSNGSTTWDLIGIYTLDDQEEKLGYSGNGKFGYDTVSWDGDSKPVVLQNQVVGSLPGLEYWLGVIGVGPINFTTFDEPLPSMLSQLVDNETIPSLSWAYTAGASYRNESLASLTLGGFDDARSGSPRISVNMNPDTSRPLQVAVKNIIAENTLGGTGVSLLPEATYHFVDSTVPHLWLPDDAITLFVENFGLTYDNDTDLFLINDTMRDRMRELKPTVTFILGGSTIDDAESTLNLELPFAALDLQASFPFYQNATNYIPIRRARNDSQYTLGRTLFQELYIAANFELQKFNISQALTSHDNEPNIFAIPKALEVNSRSSNSTEDGISDVEGDANPRIIAGSVVGALAAVVVAAGLVWLVLRRQRMKRKSQNVGATAMTRSKTISENDSEYHDKAMRAAELPFENAVFEAAHGKPEPAELGTDARGLSVSEVEGDLGTAKARPGMVEMAASPMEVHELPLPANAFGNGENRHV</sequence>
<dbReference type="PANTHER" id="PTHR47966">
    <property type="entry name" value="BETA-SITE APP-CLEAVING ENZYME, ISOFORM A-RELATED"/>
    <property type="match status" value="1"/>
</dbReference>
<evidence type="ECO:0000256" key="4">
    <source>
        <dbReference type="ARBA" id="ARBA00022777"/>
    </source>
</evidence>
<dbReference type="InterPro" id="IPR033121">
    <property type="entry name" value="PEPTIDASE_A1"/>
</dbReference>
<dbReference type="InterPro" id="IPR034164">
    <property type="entry name" value="Pepsin-like_dom"/>
</dbReference>
<dbReference type="GO" id="GO:0004190">
    <property type="term" value="F:aspartic-type endopeptidase activity"/>
    <property type="evidence" value="ECO:0007669"/>
    <property type="project" value="InterPro"/>
</dbReference>
<comment type="similarity">
    <text evidence="1">Belongs to the peptidase A1 family.</text>
</comment>
<proteinExistence type="inferred from homology"/>
<dbReference type="GO" id="GO:0000324">
    <property type="term" value="C:fungal-type vacuole"/>
    <property type="evidence" value="ECO:0007669"/>
    <property type="project" value="TreeGrafter"/>
</dbReference>
<evidence type="ECO:0000256" key="2">
    <source>
        <dbReference type="ARBA" id="ARBA00011902"/>
    </source>
</evidence>
<keyword evidence="6" id="KW-0812">Transmembrane</keyword>
<gene>
    <name evidence="8" type="ORF">D0869_05056</name>
</gene>
<evidence type="ECO:0000313" key="9">
    <source>
        <dbReference type="Proteomes" id="UP000281245"/>
    </source>
</evidence>
<protein>
    <recommendedName>
        <fullName evidence="2">receptor protein-tyrosine kinase</fullName>
        <ecNumber evidence="2">2.7.10.1</ecNumber>
    </recommendedName>
</protein>
<dbReference type="EC" id="2.7.10.1" evidence="2"/>
<dbReference type="SUPFAM" id="SSF50630">
    <property type="entry name" value="Acid proteases"/>
    <property type="match status" value="1"/>
</dbReference>
<keyword evidence="6" id="KW-1133">Transmembrane helix</keyword>
<feature type="transmembrane region" description="Helical" evidence="6">
    <location>
        <begin position="442"/>
        <end position="465"/>
    </location>
</feature>
<dbReference type="InterPro" id="IPR001461">
    <property type="entry name" value="Aspartic_peptidase_A1"/>
</dbReference>
<dbReference type="OrthoDB" id="4074350at2759"/>
<dbReference type="Proteomes" id="UP000281245">
    <property type="component" value="Unassembled WGS sequence"/>
</dbReference>
<feature type="domain" description="Peptidase A1" evidence="7">
    <location>
        <begin position="44"/>
        <end position="398"/>
    </location>
</feature>
<dbReference type="InterPro" id="IPR021109">
    <property type="entry name" value="Peptidase_aspartic_dom_sf"/>
</dbReference>
<dbReference type="GO" id="GO:0006508">
    <property type="term" value="P:proteolysis"/>
    <property type="evidence" value="ECO:0007669"/>
    <property type="project" value="InterPro"/>
</dbReference>
<evidence type="ECO:0000256" key="6">
    <source>
        <dbReference type="SAM" id="Phobius"/>
    </source>
</evidence>
<dbReference type="GO" id="GO:0004714">
    <property type="term" value="F:transmembrane receptor protein tyrosine kinase activity"/>
    <property type="evidence" value="ECO:0007669"/>
    <property type="project" value="UniProtKB-EC"/>
</dbReference>
<keyword evidence="6" id="KW-0472">Membrane</keyword>
<dbReference type="InterPro" id="IPR044912">
    <property type="entry name" value="Egfr_JX_dom"/>
</dbReference>
<evidence type="ECO:0000256" key="3">
    <source>
        <dbReference type="ARBA" id="ARBA00022679"/>
    </source>
</evidence>
<comment type="caution">
    <text evidence="8">The sequence shown here is derived from an EMBL/GenBank/DDBJ whole genome shotgun (WGS) entry which is preliminary data.</text>
</comment>
<dbReference type="AlphaFoldDB" id="A0A3M6WZF2"/>
<dbReference type="PROSITE" id="PS51767">
    <property type="entry name" value="PEPTIDASE_A1"/>
    <property type="match status" value="1"/>
</dbReference>
<keyword evidence="4" id="KW-0418">Kinase</keyword>
<evidence type="ECO:0000313" key="8">
    <source>
        <dbReference type="EMBL" id="RMX83779.1"/>
    </source>
</evidence>
<dbReference type="Gene3D" id="6.10.250.2930">
    <property type="match status" value="1"/>
</dbReference>
<dbReference type="CDD" id="cd05471">
    <property type="entry name" value="pepsin_like"/>
    <property type="match status" value="1"/>
</dbReference>
<evidence type="ECO:0000256" key="5">
    <source>
        <dbReference type="ARBA" id="ARBA00023137"/>
    </source>
</evidence>
<reference evidence="8 9" key="1">
    <citation type="journal article" date="2018" name="BMC Genomics">
        <title>Genomic evidence for intraspecific hybridization in a clonal and extremely halotolerant yeast.</title>
        <authorList>
            <person name="Gostincar C."/>
            <person name="Stajich J.E."/>
            <person name="Zupancic J."/>
            <person name="Zalar P."/>
            <person name="Gunde-Cimerman N."/>
        </authorList>
    </citation>
    <scope>NUCLEOTIDE SEQUENCE [LARGE SCALE GENOMIC DNA]</scope>
    <source>
        <strain evidence="8 9">EXF-6656</strain>
    </source>
</reference>
<name>A0A3M6WZF2_HORWE</name>